<gene>
    <name evidence="4" type="ORF">U0070_023570</name>
</gene>
<evidence type="ECO:0000313" key="4">
    <source>
        <dbReference type="EMBL" id="KAK7796087.1"/>
    </source>
</evidence>
<comment type="caution">
    <text evidence="4">The sequence shown here is derived from an EMBL/GenBank/DDBJ whole genome shotgun (WGS) entry which is preliminary data.</text>
</comment>
<evidence type="ECO:0000256" key="1">
    <source>
        <dbReference type="ARBA" id="ARBA00010090"/>
    </source>
</evidence>
<evidence type="ECO:0000256" key="2">
    <source>
        <dbReference type="SAM" id="Coils"/>
    </source>
</evidence>
<evidence type="ECO:0008006" key="6">
    <source>
        <dbReference type="Google" id="ProtNLM"/>
    </source>
</evidence>
<dbReference type="GO" id="GO:0005576">
    <property type="term" value="C:extracellular region"/>
    <property type="evidence" value="ECO:0007669"/>
    <property type="project" value="InterPro"/>
</dbReference>
<feature type="region of interest" description="Disordered" evidence="3">
    <location>
        <begin position="205"/>
        <end position="231"/>
    </location>
</feature>
<organism evidence="4 5">
    <name type="scientific">Myodes glareolus</name>
    <name type="common">Bank vole</name>
    <name type="synonym">Clethrionomys glareolus</name>
    <dbReference type="NCBI Taxonomy" id="447135"/>
    <lineage>
        <taxon>Eukaryota</taxon>
        <taxon>Metazoa</taxon>
        <taxon>Chordata</taxon>
        <taxon>Craniata</taxon>
        <taxon>Vertebrata</taxon>
        <taxon>Euteleostomi</taxon>
        <taxon>Mammalia</taxon>
        <taxon>Eutheria</taxon>
        <taxon>Euarchontoglires</taxon>
        <taxon>Glires</taxon>
        <taxon>Rodentia</taxon>
        <taxon>Myomorpha</taxon>
        <taxon>Muroidea</taxon>
        <taxon>Cricetidae</taxon>
        <taxon>Arvicolinae</taxon>
        <taxon>Myodes</taxon>
    </lineage>
</organism>
<comment type="similarity">
    <text evidence="1">Belongs to the apolipoprotein L family.</text>
</comment>
<feature type="region of interest" description="Disordered" evidence="3">
    <location>
        <begin position="45"/>
        <end position="65"/>
    </location>
</feature>
<feature type="compositionally biased region" description="Basic and acidic residues" evidence="3">
    <location>
        <begin position="55"/>
        <end position="65"/>
    </location>
</feature>
<dbReference type="EMBL" id="JBBHLL010001445">
    <property type="protein sequence ID" value="KAK7796087.1"/>
    <property type="molecule type" value="Genomic_DNA"/>
</dbReference>
<dbReference type="Proteomes" id="UP001488838">
    <property type="component" value="Unassembled WGS sequence"/>
</dbReference>
<keyword evidence="2" id="KW-0175">Coiled coil</keyword>
<dbReference type="GO" id="GO:0006869">
    <property type="term" value="P:lipid transport"/>
    <property type="evidence" value="ECO:0007669"/>
    <property type="project" value="InterPro"/>
</dbReference>
<accession>A0AAW0H0P1</accession>
<dbReference type="Pfam" id="PF05461">
    <property type="entry name" value="ApoL"/>
    <property type="match status" value="2"/>
</dbReference>
<protein>
    <recommendedName>
        <fullName evidence="6">Apolipoprotein L3-like</fullName>
    </recommendedName>
</protein>
<sequence length="296" mass="32275">MMKKMSRTDLKLLITEDGAWNAFVEEADLSSEEEAALREALKEHLAQEPTDENGETEKRQQKENFLKEFPELKRKLEENNRKLRALADHLDQVHRDCTISNVVSGSTSLAATIAGLALAPFTGGASLIISAASAGLGAAAVATGVTTTIVEASMSAADESEARRLVGASMDILDRILEIVPLIEFKLCSAGWQLSGAWKTLREHMQANRPRTSRASRNAKPRNIPPKTRGARIAKGVGTGLMFLLDVCNLVKDSMDLHSGAKTESAEALRDLAKNLEEKLHGFEQLHKALQLDLPQ</sequence>
<dbReference type="PANTHER" id="PTHR14096">
    <property type="entry name" value="APOLIPOPROTEIN L"/>
    <property type="match status" value="1"/>
</dbReference>
<dbReference type="PANTHER" id="PTHR14096:SF35">
    <property type="entry name" value="APOLIPOPROTEIN L 10A-RELATED"/>
    <property type="match status" value="1"/>
</dbReference>
<keyword evidence="5" id="KW-1185">Reference proteome</keyword>
<reference evidence="4 5" key="1">
    <citation type="journal article" date="2023" name="bioRxiv">
        <title>Conserved and derived expression patterns and positive selection on dental genes reveal complex evolutionary context of ever-growing rodent molars.</title>
        <authorList>
            <person name="Calamari Z.T."/>
            <person name="Song A."/>
            <person name="Cohen E."/>
            <person name="Akter M."/>
            <person name="Roy R.D."/>
            <person name="Hallikas O."/>
            <person name="Christensen M.M."/>
            <person name="Li P."/>
            <person name="Marangoni P."/>
            <person name="Jernvall J."/>
            <person name="Klein O.D."/>
        </authorList>
    </citation>
    <scope>NUCLEOTIDE SEQUENCE [LARGE SCALE GENOMIC DNA]</scope>
    <source>
        <strain evidence="4">V071</strain>
    </source>
</reference>
<name>A0AAW0H0P1_MYOGA</name>
<dbReference type="AlphaFoldDB" id="A0AAW0H0P1"/>
<dbReference type="InterPro" id="IPR008405">
    <property type="entry name" value="ApoL"/>
</dbReference>
<feature type="compositionally biased region" description="Basic residues" evidence="3">
    <location>
        <begin position="211"/>
        <end position="220"/>
    </location>
</feature>
<feature type="coiled-coil region" evidence="2">
    <location>
        <begin position="266"/>
        <end position="293"/>
    </location>
</feature>
<evidence type="ECO:0000313" key="5">
    <source>
        <dbReference type="Proteomes" id="UP001488838"/>
    </source>
</evidence>
<dbReference type="GO" id="GO:0016020">
    <property type="term" value="C:membrane"/>
    <property type="evidence" value="ECO:0007669"/>
    <property type="project" value="TreeGrafter"/>
</dbReference>
<dbReference type="GO" id="GO:0042157">
    <property type="term" value="P:lipoprotein metabolic process"/>
    <property type="evidence" value="ECO:0007669"/>
    <property type="project" value="InterPro"/>
</dbReference>
<dbReference type="GO" id="GO:0008289">
    <property type="term" value="F:lipid binding"/>
    <property type="evidence" value="ECO:0007669"/>
    <property type="project" value="InterPro"/>
</dbReference>
<evidence type="ECO:0000256" key="3">
    <source>
        <dbReference type="SAM" id="MobiDB-lite"/>
    </source>
</evidence>
<proteinExistence type="inferred from homology"/>